<feature type="region of interest" description="Disordered" evidence="3">
    <location>
        <begin position="178"/>
        <end position="221"/>
    </location>
</feature>
<evidence type="ECO:0000313" key="5">
    <source>
        <dbReference type="EMBL" id="EYF02958.1"/>
    </source>
</evidence>
<protein>
    <submittedName>
        <fullName evidence="5">Periplasmic aromatic aldehyde oxidoreductase, molybdenum binding subunit YagR</fullName>
    </submittedName>
</protein>
<evidence type="ECO:0000256" key="2">
    <source>
        <dbReference type="ARBA" id="ARBA00023002"/>
    </source>
</evidence>
<evidence type="ECO:0000256" key="1">
    <source>
        <dbReference type="ARBA" id="ARBA00022505"/>
    </source>
</evidence>
<reference evidence="5 6" key="1">
    <citation type="submission" date="2013-05" db="EMBL/GenBank/DDBJ databases">
        <title>Genome assembly of Chondromyces apiculatus DSM 436.</title>
        <authorList>
            <person name="Sharma G."/>
            <person name="Khatri I."/>
            <person name="Kaur C."/>
            <person name="Mayilraj S."/>
            <person name="Subramanian S."/>
        </authorList>
    </citation>
    <scope>NUCLEOTIDE SEQUENCE [LARGE SCALE GENOMIC DNA]</scope>
    <source>
        <strain evidence="5 6">DSM 436</strain>
    </source>
</reference>
<dbReference type="eggNOG" id="COG1529">
    <property type="taxonomic scope" value="Bacteria"/>
</dbReference>
<dbReference type="InterPro" id="IPR036856">
    <property type="entry name" value="Ald_Oxase/Xan_DH_a/b_sf"/>
</dbReference>
<dbReference type="OrthoDB" id="9775084at2"/>
<gene>
    <name evidence="5" type="ORF">CAP_6381</name>
</gene>
<dbReference type="InterPro" id="IPR046867">
    <property type="entry name" value="AldOxase/xan_DH_MoCoBD2"/>
</dbReference>
<evidence type="ECO:0000313" key="6">
    <source>
        <dbReference type="Proteomes" id="UP000019678"/>
    </source>
</evidence>
<evidence type="ECO:0000259" key="4">
    <source>
        <dbReference type="SMART" id="SM01008"/>
    </source>
</evidence>
<accession>A0A017T154</accession>
<dbReference type="PANTHER" id="PTHR11908">
    <property type="entry name" value="XANTHINE DEHYDROGENASE"/>
    <property type="match status" value="1"/>
</dbReference>
<dbReference type="Pfam" id="PF01315">
    <property type="entry name" value="Ald_Xan_dh_C"/>
    <property type="match status" value="1"/>
</dbReference>
<dbReference type="GO" id="GO:0005506">
    <property type="term" value="F:iron ion binding"/>
    <property type="evidence" value="ECO:0007669"/>
    <property type="project" value="InterPro"/>
</dbReference>
<name>A0A017T154_9BACT</name>
<dbReference type="Pfam" id="PF20256">
    <property type="entry name" value="MoCoBD_2"/>
    <property type="match status" value="1"/>
</dbReference>
<dbReference type="PANTHER" id="PTHR11908:SF132">
    <property type="entry name" value="ALDEHYDE OXIDASE 1-RELATED"/>
    <property type="match status" value="1"/>
</dbReference>
<dbReference type="InterPro" id="IPR037165">
    <property type="entry name" value="AldOxase/xan_DH_Mopterin-bd_sf"/>
</dbReference>
<dbReference type="AlphaFoldDB" id="A0A017T154"/>
<dbReference type="Proteomes" id="UP000019678">
    <property type="component" value="Unassembled WGS sequence"/>
</dbReference>
<dbReference type="RefSeq" id="WP_044246896.1">
    <property type="nucleotide sequence ID" value="NZ_ASRX01000053.1"/>
</dbReference>
<dbReference type="Gene3D" id="3.30.365.10">
    <property type="entry name" value="Aldehyde oxidase/xanthine dehydrogenase, molybdopterin binding domain"/>
    <property type="match status" value="4"/>
</dbReference>
<keyword evidence="1" id="KW-0500">Molybdenum</keyword>
<dbReference type="InterPro" id="IPR000674">
    <property type="entry name" value="Ald_Oxase/Xan_DH_a/b"/>
</dbReference>
<feature type="region of interest" description="Disordered" evidence="3">
    <location>
        <begin position="1"/>
        <end position="36"/>
    </location>
</feature>
<keyword evidence="6" id="KW-1185">Reference proteome</keyword>
<proteinExistence type="predicted"/>
<dbReference type="SUPFAM" id="SSF54665">
    <property type="entry name" value="CO dehydrogenase molybdoprotein N-domain-like"/>
    <property type="match status" value="1"/>
</dbReference>
<dbReference type="SMART" id="SM01008">
    <property type="entry name" value="Ald_Xan_dh_C"/>
    <property type="match status" value="1"/>
</dbReference>
<dbReference type="Gene3D" id="3.90.1170.50">
    <property type="entry name" value="Aldehyde oxidase/xanthine dehydrogenase, a/b hammerhead"/>
    <property type="match status" value="1"/>
</dbReference>
<dbReference type="EMBL" id="ASRX01000053">
    <property type="protein sequence ID" value="EYF02958.1"/>
    <property type="molecule type" value="Genomic_DNA"/>
</dbReference>
<dbReference type="STRING" id="1192034.CAP_6381"/>
<comment type="caution">
    <text evidence="5">The sequence shown here is derived from an EMBL/GenBank/DDBJ whole genome shotgun (WGS) entry which is preliminary data.</text>
</comment>
<sequence>MADENGKVAVQTGLVFPGGSSLSEVERAVPSDEPPPWPLNAELSVVGKPFPRLDGPLKVTGAATYTADVRLPGMLHARVIRSPHPHARVKNIDVTAAERHPAARAVHVLEHMRGGAKLRDPKQETPSKFPIVRYVGQPIAAIAAATPADAEEVMRLVKVDYEVLPFVVDLEEARKPDAPRVFPGATEQPATAGGGGAVPNVPQQGNVRGPTKTGPLGPPRGDVEKGFEEAEITVENTFRTAVQTHSALETHGVVADWKPEVLTVYASTQGTSTVRDELAEVFGLPKGKIRVVTEFMGGGFGSKFGIGNFGVLAVHLSKKASAPVRLMLDRKEEHVNGGNRPSSVQRLRVGAKKDGSLTAIHLTSWGTGGTATGAGAGNVAKNMYACPNILIEESDVFTNAGPAAAFRAPGHPQGAFALEQVIDELAEKLGMDPLALRDKIDIDEDLGGRNVDSAARRMERKIGSQKFDWARRKPAGSDRGPVKRGLGVAQSIWYRFIDLDASCEVRLLRDGTVEVLSAVQDIGTGIRTALAQVVAEELGLQPKDITVRVGDTAFPAGVPSGGSRTTGSITPAARNAAHEVRRRFLADVAASMGARPEALSLKGGKVLLGDDGGRGIPFRSAAAKLKTEQITASRSRAHDYGGFAPGRPGMNMGIGGFGGVQFAEVTVDTETGIIKVERVVAVHDCGRPINPLALESQINGGILQGISYALYENRVLDRRAGVQLNPNFEQYKVLGAREVPAIEVLLLEEYQGRSSTDAGGIGEPATVPTAAALANAVYNATGVRMTELPMTPARVLTALAAARKGAQ</sequence>
<dbReference type="SUPFAM" id="SSF56003">
    <property type="entry name" value="Molybdenum cofactor-binding domain"/>
    <property type="match status" value="1"/>
</dbReference>
<organism evidence="5 6">
    <name type="scientific">Chondromyces apiculatus DSM 436</name>
    <dbReference type="NCBI Taxonomy" id="1192034"/>
    <lineage>
        <taxon>Bacteria</taxon>
        <taxon>Pseudomonadati</taxon>
        <taxon>Myxococcota</taxon>
        <taxon>Polyangia</taxon>
        <taxon>Polyangiales</taxon>
        <taxon>Polyangiaceae</taxon>
        <taxon>Chondromyces</taxon>
    </lineage>
</organism>
<dbReference type="InterPro" id="IPR008274">
    <property type="entry name" value="AldOxase/xan_DH_MoCoBD1"/>
</dbReference>
<dbReference type="InterPro" id="IPR016208">
    <property type="entry name" value="Ald_Oxase/xanthine_DH-like"/>
</dbReference>
<evidence type="ECO:0000256" key="3">
    <source>
        <dbReference type="SAM" id="MobiDB-lite"/>
    </source>
</evidence>
<keyword evidence="2" id="KW-0560">Oxidoreductase</keyword>
<feature type="domain" description="Aldehyde oxidase/xanthine dehydrogenase a/b hammerhead" evidence="4">
    <location>
        <begin position="60"/>
        <end position="165"/>
    </location>
</feature>
<dbReference type="GO" id="GO:0016491">
    <property type="term" value="F:oxidoreductase activity"/>
    <property type="evidence" value="ECO:0007669"/>
    <property type="project" value="UniProtKB-KW"/>
</dbReference>
<dbReference type="Pfam" id="PF02738">
    <property type="entry name" value="MoCoBD_1"/>
    <property type="match status" value="1"/>
</dbReference>